<gene>
    <name evidence="3" type="ORF">QYM36_017921</name>
</gene>
<reference evidence="3" key="1">
    <citation type="submission" date="2023-07" db="EMBL/GenBank/DDBJ databases">
        <title>Chromosome-level genome assembly of Artemia franciscana.</title>
        <authorList>
            <person name="Jo E."/>
        </authorList>
    </citation>
    <scope>NUCLEOTIDE SEQUENCE</scope>
    <source>
        <tissue evidence="3">Whole body</tissue>
    </source>
</reference>
<feature type="region of interest" description="Disordered" evidence="1">
    <location>
        <begin position="70"/>
        <end position="102"/>
    </location>
</feature>
<feature type="compositionally biased region" description="Acidic residues" evidence="1">
    <location>
        <begin position="78"/>
        <end position="94"/>
    </location>
</feature>
<feature type="chain" id="PRO_5041702344" evidence="2">
    <location>
        <begin position="26"/>
        <end position="102"/>
    </location>
</feature>
<dbReference type="Proteomes" id="UP001187531">
    <property type="component" value="Unassembled WGS sequence"/>
</dbReference>
<name>A0AA88KV61_ARTSF</name>
<keyword evidence="4" id="KW-1185">Reference proteome</keyword>
<evidence type="ECO:0000313" key="4">
    <source>
        <dbReference type="Proteomes" id="UP001187531"/>
    </source>
</evidence>
<evidence type="ECO:0000256" key="2">
    <source>
        <dbReference type="SAM" id="SignalP"/>
    </source>
</evidence>
<dbReference type="EMBL" id="JAVRJZ010000081">
    <property type="protein sequence ID" value="KAK2703619.1"/>
    <property type="molecule type" value="Genomic_DNA"/>
</dbReference>
<evidence type="ECO:0000313" key="3">
    <source>
        <dbReference type="EMBL" id="KAK2703619.1"/>
    </source>
</evidence>
<proteinExistence type="predicted"/>
<comment type="caution">
    <text evidence="3">The sequence shown here is derived from an EMBL/GenBank/DDBJ whole genome shotgun (WGS) entry which is preliminary data.</text>
</comment>
<keyword evidence="2" id="KW-0732">Signal</keyword>
<dbReference type="AlphaFoldDB" id="A0AA88KV61"/>
<sequence length="102" mass="11732">MEYFTLRSIIRTFIFMLVILPKVGDERDSLMNDHKCAVVKEDGFNFYSCINDRYDDEMAIKPYSDDLSKVVASTAKPEEEDSDSEEEDNDDEEVTMSLAARS</sequence>
<organism evidence="3 4">
    <name type="scientific">Artemia franciscana</name>
    <name type="common">Brine shrimp</name>
    <name type="synonym">Artemia sanfranciscana</name>
    <dbReference type="NCBI Taxonomy" id="6661"/>
    <lineage>
        <taxon>Eukaryota</taxon>
        <taxon>Metazoa</taxon>
        <taxon>Ecdysozoa</taxon>
        <taxon>Arthropoda</taxon>
        <taxon>Crustacea</taxon>
        <taxon>Branchiopoda</taxon>
        <taxon>Anostraca</taxon>
        <taxon>Artemiidae</taxon>
        <taxon>Artemia</taxon>
    </lineage>
</organism>
<protein>
    <submittedName>
        <fullName evidence="3">Uncharacterized protein</fullName>
    </submittedName>
</protein>
<evidence type="ECO:0000256" key="1">
    <source>
        <dbReference type="SAM" id="MobiDB-lite"/>
    </source>
</evidence>
<accession>A0AA88KV61</accession>
<feature type="signal peptide" evidence="2">
    <location>
        <begin position="1"/>
        <end position="25"/>
    </location>
</feature>